<dbReference type="Pfam" id="PF07291">
    <property type="entry name" value="MauE"/>
    <property type="match status" value="1"/>
</dbReference>
<keyword evidence="8" id="KW-1185">Reference proteome</keyword>
<evidence type="ECO:0000256" key="4">
    <source>
        <dbReference type="ARBA" id="ARBA00023136"/>
    </source>
</evidence>
<protein>
    <recommendedName>
        <fullName evidence="6">Methylamine utilisation protein MauE domain-containing protein</fullName>
    </recommendedName>
</protein>
<dbReference type="InterPro" id="IPR009908">
    <property type="entry name" value="Methylamine_util_MauE"/>
</dbReference>
<feature type="domain" description="Methylamine utilisation protein MauE" evidence="6">
    <location>
        <begin position="2"/>
        <end position="133"/>
    </location>
</feature>
<evidence type="ECO:0000313" key="8">
    <source>
        <dbReference type="Proteomes" id="UP000199202"/>
    </source>
</evidence>
<dbReference type="GO" id="GO:0030416">
    <property type="term" value="P:methylamine metabolic process"/>
    <property type="evidence" value="ECO:0007669"/>
    <property type="project" value="InterPro"/>
</dbReference>
<dbReference type="AlphaFoldDB" id="A0A1G8Q662"/>
<feature type="transmembrane region" description="Helical" evidence="5">
    <location>
        <begin position="145"/>
        <end position="163"/>
    </location>
</feature>
<organism evidence="7 8">
    <name type="scientific">Nonomuraea jiangxiensis</name>
    <dbReference type="NCBI Taxonomy" id="633440"/>
    <lineage>
        <taxon>Bacteria</taxon>
        <taxon>Bacillati</taxon>
        <taxon>Actinomycetota</taxon>
        <taxon>Actinomycetes</taxon>
        <taxon>Streptosporangiales</taxon>
        <taxon>Streptosporangiaceae</taxon>
        <taxon>Nonomuraea</taxon>
    </lineage>
</organism>
<evidence type="ECO:0000256" key="1">
    <source>
        <dbReference type="ARBA" id="ARBA00004141"/>
    </source>
</evidence>
<dbReference type="Proteomes" id="UP000199202">
    <property type="component" value="Unassembled WGS sequence"/>
</dbReference>
<sequence length="179" mass="18753">MMDYVILGCRLLLVGIFLTSLAGKVRSRQAFREFLTATATLLDVAPEPARRLGMLAMAAEAAIVVLVIVPATVPFGFALSAVTLGGFAYALVRALKRGNAAPCHCFGASAAPVRKLHVVRNVVLIVLALMALVATFGGMSHAVEIPGVVITALAALVCVMLVVRLDDLAELFGPTAARR</sequence>
<evidence type="ECO:0000313" key="7">
    <source>
        <dbReference type="EMBL" id="SDJ00259.1"/>
    </source>
</evidence>
<evidence type="ECO:0000256" key="5">
    <source>
        <dbReference type="SAM" id="Phobius"/>
    </source>
</evidence>
<keyword evidence="3 5" id="KW-1133">Transmembrane helix</keyword>
<evidence type="ECO:0000256" key="3">
    <source>
        <dbReference type="ARBA" id="ARBA00022989"/>
    </source>
</evidence>
<feature type="transmembrane region" description="Helical" evidence="5">
    <location>
        <begin position="118"/>
        <end position="139"/>
    </location>
</feature>
<keyword evidence="2 5" id="KW-0812">Transmembrane</keyword>
<proteinExistence type="predicted"/>
<evidence type="ECO:0000259" key="6">
    <source>
        <dbReference type="Pfam" id="PF07291"/>
    </source>
</evidence>
<name>A0A1G8Q662_9ACTN</name>
<dbReference type="RefSeq" id="WP_090933049.1">
    <property type="nucleotide sequence ID" value="NZ_FNDJ01000008.1"/>
</dbReference>
<dbReference type="STRING" id="633440.SAMN05421869_108141"/>
<gene>
    <name evidence="7" type="ORF">SAMN05421869_108141</name>
</gene>
<accession>A0A1G8Q662</accession>
<keyword evidence="4 5" id="KW-0472">Membrane</keyword>
<dbReference type="GO" id="GO:0016020">
    <property type="term" value="C:membrane"/>
    <property type="evidence" value="ECO:0007669"/>
    <property type="project" value="UniProtKB-SubCell"/>
</dbReference>
<dbReference type="EMBL" id="FNDJ01000008">
    <property type="protein sequence ID" value="SDJ00259.1"/>
    <property type="molecule type" value="Genomic_DNA"/>
</dbReference>
<dbReference type="OrthoDB" id="3430313at2"/>
<comment type="subcellular location">
    <subcellularLocation>
        <location evidence="1">Membrane</location>
        <topology evidence="1">Multi-pass membrane protein</topology>
    </subcellularLocation>
</comment>
<evidence type="ECO:0000256" key="2">
    <source>
        <dbReference type="ARBA" id="ARBA00022692"/>
    </source>
</evidence>
<feature type="transmembrane region" description="Helical" evidence="5">
    <location>
        <begin position="61"/>
        <end position="92"/>
    </location>
</feature>
<reference evidence="7 8" key="1">
    <citation type="submission" date="2016-10" db="EMBL/GenBank/DDBJ databases">
        <authorList>
            <person name="de Groot N.N."/>
        </authorList>
    </citation>
    <scope>NUCLEOTIDE SEQUENCE [LARGE SCALE GENOMIC DNA]</scope>
    <source>
        <strain evidence="7 8">CGMCC 4.6533</strain>
    </source>
</reference>